<feature type="domain" description="Plasmid pRiA4b Orf3-like" evidence="1">
    <location>
        <begin position="20"/>
        <end position="172"/>
    </location>
</feature>
<accession>A0A0C7KF90</accession>
<evidence type="ECO:0000313" key="2">
    <source>
        <dbReference type="EMBL" id="CEO96443.1"/>
    </source>
</evidence>
<dbReference type="AlphaFoldDB" id="A0A0C7KF90"/>
<sequence>MNALRSTNVSVSMISHPPVWRLKIQLLGISPTVWRRLDTYADVELAQLHYFIQGAMGWELMHLYSYGHGNGSEIPSKRRLCDVSGIGETLIYTYDFGDDWQHRVTVEKLMEKPTGSYPHLITGKNACPPEDCGGPWGYAEMLRVLAGRSSARRRELMEWLGGPFDPNAFDISEARERLAEYVKLSMPEAPL</sequence>
<evidence type="ECO:0000259" key="1">
    <source>
        <dbReference type="Pfam" id="PF07929"/>
    </source>
</evidence>
<geneLocation type="plasmid" evidence="2">
    <name>I</name>
</geneLocation>
<dbReference type="PANTHER" id="PTHR41878">
    <property type="entry name" value="LEXA REPRESSOR-RELATED"/>
    <property type="match status" value="1"/>
</dbReference>
<organism evidence="2">
    <name type="scientific">Xanthomonas campestris pv. campestris</name>
    <dbReference type="NCBI Taxonomy" id="340"/>
    <lineage>
        <taxon>Bacteria</taxon>
        <taxon>Pseudomonadati</taxon>
        <taxon>Pseudomonadota</taxon>
        <taxon>Gammaproteobacteria</taxon>
        <taxon>Lysobacterales</taxon>
        <taxon>Lysobacteraceae</taxon>
        <taxon>Xanthomonas</taxon>
    </lineage>
</organism>
<dbReference type="Gene3D" id="3.10.290.30">
    <property type="entry name" value="MM3350-like"/>
    <property type="match status" value="1"/>
</dbReference>
<gene>
    <name evidence="2" type="ORF">pXCCB1459_0014</name>
</gene>
<reference evidence="2" key="1">
    <citation type="submission" date="2015-01" db="EMBL/GenBank/DDBJ databases">
        <authorList>
            <person name="Wibberg Daniel"/>
        </authorList>
    </citation>
    <scope>NUCLEOTIDE SEQUENCE</scope>
    <source>
        <strain evidence="2">B-1459</strain>
        <plasmid evidence="2">I</plasmid>
    </source>
</reference>
<dbReference type="Pfam" id="PF07929">
    <property type="entry name" value="PRiA4_ORF3"/>
    <property type="match status" value="1"/>
</dbReference>
<dbReference type="SUPFAM" id="SSF159941">
    <property type="entry name" value="MM3350-like"/>
    <property type="match status" value="1"/>
</dbReference>
<dbReference type="EMBL" id="LN811400">
    <property type="protein sequence ID" value="CEO96443.1"/>
    <property type="molecule type" value="Genomic_DNA"/>
</dbReference>
<dbReference type="InterPro" id="IPR024047">
    <property type="entry name" value="MM3350-like_sf"/>
</dbReference>
<protein>
    <recommendedName>
        <fullName evidence="1">Plasmid pRiA4b Orf3-like domain-containing protein</fullName>
    </recommendedName>
</protein>
<keyword evidence="2" id="KW-0614">Plasmid</keyword>
<dbReference type="InterPro" id="IPR012912">
    <property type="entry name" value="Plasmid_pRiA4b_Orf3-like"/>
</dbReference>
<name>A0A0C7KF90_XANCE</name>
<proteinExistence type="predicted"/>
<dbReference type="PANTHER" id="PTHR41878:SF1">
    <property type="entry name" value="TNPR PROTEIN"/>
    <property type="match status" value="1"/>
</dbReference>